<comment type="caution">
    <text evidence="2">The sequence shown here is derived from an EMBL/GenBank/DDBJ whole genome shotgun (WGS) entry which is preliminary data.</text>
</comment>
<keyword evidence="1" id="KW-0732">Signal</keyword>
<evidence type="ECO:0000313" key="3">
    <source>
        <dbReference type="Proteomes" id="UP000461730"/>
    </source>
</evidence>
<sequence>MTIPKPLSLSILATLLFTQSSRAQVSVKMHTLTGYEDYESFAYAACEKLQVVLNSTRFKNAVRQGSFTRTNGLTSQKIWEKIMNAHEVQGPGGKDSVVDLHARIITIEQDGTRWINNCKPGSWAGTIGIDGRGDGVTAICREKLKKFYDTKDTASLAGHYMHEYMHMLGFSHPGFRKSRSAVYKIGYIARDIIRQGI</sequence>
<gene>
    <name evidence="2" type="ORF">GO493_08745</name>
</gene>
<dbReference type="RefSeq" id="WP_157305766.1">
    <property type="nucleotide sequence ID" value="NZ_WRXN01000003.1"/>
</dbReference>
<protein>
    <recommendedName>
        <fullName evidence="4">Peptidase M10 metallopeptidase domain-containing protein</fullName>
    </recommendedName>
</protein>
<name>A0A7K1U1X9_9BACT</name>
<dbReference type="Proteomes" id="UP000461730">
    <property type="component" value="Unassembled WGS sequence"/>
</dbReference>
<reference evidence="2 3" key="1">
    <citation type="submission" date="2019-12" db="EMBL/GenBank/DDBJ databases">
        <title>Chitinophaga sp. strain ysch24 (GDMCC 1.1355), whole genome shotgun sequence.</title>
        <authorList>
            <person name="Zhang X."/>
        </authorList>
    </citation>
    <scope>NUCLEOTIDE SEQUENCE [LARGE SCALE GENOMIC DNA]</scope>
    <source>
        <strain evidence="3">ysch24</strain>
    </source>
</reference>
<proteinExistence type="predicted"/>
<organism evidence="2 3">
    <name type="scientific">Chitinophaga tropicalis</name>
    <dbReference type="NCBI Taxonomy" id="2683588"/>
    <lineage>
        <taxon>Bacteria</taxon>
        <taxon>Pseudomonadati</taxon>
        <taxon>Bacteroidota</taxon>
        <taxon>Chitinophagia</taxon>
        <taxon>Chitinophagales</taxon>
        <taxon>Chitinophagaceae</taxon>
        <taxon>Chitinophaga</taxon>
    </lineage>
</organism>
<feature type="signal peptide" evidence="1">
    <location>
        <begin position="1"/>
        <end position="23"/>
    </location>
</feature>
<feature type="chain" id="PRO_5029762409" description="Peptidase M10 metallopeptidase domain-containing protein" evidence="1">
    <location>
        <begin position="24"/>
        <end position="197"/>
    </location>
</feature>
<evidence type="ECO:0008006" key="4">
    <source>
        <dbReference type="Google" id="ProtNLM"/>
    </source>
</evidence>
<evidence type="ECO:0000256" key="1">
    <source>
        <dbReference type="SAM" id="SignalP"/>
    </source>
</evidence>
<evidence type="ECO:0000313" key="2">
    <source>
        <dbReference type="EMBL" id="MVT08343.1"/>
    </source>
</evidence>
<dbReference type="EMBL" id="WRXN01000003">
    <property type="protein sequence ID" value="MVT08343.1"/>
    <property type="molecule type" value="Genomic_DNA"/>
</dbReference>
<keyword evidence="3" id="KW-1185">Reference proteome</keyword>
<accession>A0A7K1U1X9</accession>
<dbReference type="AlphaFoldDB" id="A0A7K1U1X9"/>